<dbReference type="Proteomes" id="UP000029554">
    <property type="component" value="Unassembled WGS sequence"/>
</dbReference>
<feature type="transmembrane region" description="Helical" evidence="1">
    <location>
        <begin position="70"/>
        <end position="87"/>
    </location>
</feature>
<evidence type="ECO:0000313" key="3">
    <source>
        <dbReference type="Proteomes" id="UP000029554"/>
    </source>
</evidence>
<gene>
    <name evidence="2" type="ORF">LG45_15475</name>
</gene>
<dbReference type="AlphaFoldDB" id="A0A095UW84"/>
<dbReference type="eggNOG" id="ENOG5032P5R">
    <property type="taxonomic scope" value="Bacteria"/>
</dbReference>
<name>A0A095UW84_9FLAO</name>
<evidence type="ECO:0000256" key="1">
    <source>
        <dbReference type="SAM" id="Phobius"/>
    </source>
</evidence>
<protein>
    <recommendedName>
        <fullName evidence="4">Na(+)-translocating NADH-quinone reductase subunit B</fullName>
    </recommendedName>
</protein>
<dbReference type="STRING" id="1453498.LG45_15475"/>
<evidence type="ECO:0008006" key="4">
    <source>
        <dbReference type="Google" id="ProtNLM"/>
    </source>
</evidence>
<keyword evidence="1" id="KW-1133">Transmembrane helix</keyword>
<keyword evidence="1" id="KW-0812">Transmembrane</keyword>
<feature type="transmembrane region" description="Helical" evidence="1">
    <location>
        <begin position="99"/>
        <end position="122"/>
    </location>
</feature>
<accession>A0A095UW84</accession>
<comment type="caution">
    <text evidence="2">The sequence shown here is derived from an EMBL/GenBank/DDBJ whole genome shotgun (WGS) entry which is preliminary data.</text>
</comment>
<reference evidence="2 3" key="1">
    <citation type="submission" date="2014-09" db="EMBL/GenBank/DDBJ databases">
        <title>Whole Genome Shotgun of Flavobacterium aquatile LMG 4008.</title>
        <authorList>
            <person name="Gale A.N."/>
            <person name="Pipes S.E."/>
            <person name="Newman J.D."/>
        </authorList>
    </citation>
    <scope>NUCLEOTIDE SEQUENCE [LARGE SCALE GENOMIC DNA]</scope>
    <source>
        <strain evidence="2 3">LMG 4008</strain>
    </source>
</reference>
<dbReference type="RefSeq" id="WP_035128679.1">
    <property type="nucleotide sequence ID" value="NZ_JRHH01000006.1"/>
</dbReference>
<evidence type="ECO:0000313" key="2">
    <source>
        <dbReference type="EMBL" id="KGD66830.1"/>
    </source>
</evidence>
<dbReference type="OrthoDB" id="894278at2"/>
<feature type="transmembrane region" description="Helical" evidence="1">
    <location>
        <begin position="128"/>
        <end position="146"/>
    </location>
</feature>
<sequence>MKKHFLFPNSFKKIGWILFVPSLVLTIVFSTAALSSDDYLNVTTFAIYQESIGEKSGFFTFIENSILDELLNFGMIVGGIFIGFSKLKNEDEYISKIRYESLVWATYLNYGLILFFTAFIFGMPYLNVLFYNMFTLLLFFIIRFHYKIYQLNKSTNDDE</sequence>
<organism evidence="2 3">
    <name type="scientific">Flavobacterium aquatile LMG 4008 = ATCC 11947</name>
    <dbReference type="NCBI Taxonomy" id="1453498"/>
    <lineage>
        <taxon>Bacteria</taxon>
        <taxon>Pseudomonadati</taxon>
        <taxon>Bacteroidota</taxon>
        <taxon>Flavobacteriia</taxon>
        <taxon>Flavobacteriales</taxon>
        <taxon>Flavobacteriaceae</taxon>
        <taxon>Flavobacterium</taxon>
    </lineage>
</organism>
<dbReference type="EMBL" id="JRHH01000006">
    <property type="protein sequence ID" value="KGD66830.1"/>
    <property type="molecule type" value="Genomic_DNA"/>
</dbReference>
<keyword evidence="3" id="KW-1185">Reference proteome</keyword>
<proteinExistence type="predicted"/>
<keyword evidence="1" id="KW-0472">Membrane</keyword>